<evidence type="ECO:0000313" key="3">
    <source>
        <dbReference type="Proteomes" id="UP000183085"/>
    </source>
</evidence>
<evidence type="ECO:0000259" key="1">
    <source>
        <dbReference type="PROSITE" id="PS51733"/>
    </source>
</evidence>
<comment type="caution">
    <text evidence="2">The sequence shown here is derived from an EMBL/GenBank/DDBJ whole genome shotgun (WGS) entry which is preliminary data.</text>
</comment>
<dbReference type="Pfam" id="PF01976">
    <property type="entry name" value="DUF116"/>
    <property type="match status" value="1"/>
</dbReference>
<dbReference type="STRING" id="1817895.AUJ95_06390"/>
<dbReference type="Pfam" id="PF21948">
    <property type="entry name" value="LplA-B_cat"/>
    <property type="match status" value="1"/>
</dbReference>
<name>A0A1J5E7D9_9BACT</name>
<protein>
    <recommendedName>
        <fullName evidence="1">BPL/LPL catalytic domain-containing protein</fullName>
    </recommendedName>
</protein>
<dbReference type="PANTHER" id="PTHR43679">
    <property type="entry name" value="OCTANOYLTRANSFERASE LIPM-RELATED"/>
    <property type="match status" value="1"/>
</dbReference>
<feature type="domain" description="BPL/LPL catalytic" evidence="1">
    <location>
        <begin position="31"/>
        <end position="222"/>
    </location>
</feature>
<dbReference type="CDD" id="cd16443">
    <property type="entry name" value="LplA"/>
    <property type="match status" value="1"/>
</dbReference>
<accession>A0A1J5E7D9</accession>
<sequence>MVRWQLLDTGILTAAENITLDSILLEARAKGDIPNTVRFMQFSPSAVLIGYHQTVEQEVRLEFCRKQGIDINRRITGGGAIYFDSSQLGWELIASKADIGYRLDKVTELVCEAVIRGLKTLGVNANFRPRNDIEVNGRKISGTGGIFEDNAVLFQGTLLVNFDVESMIRALRIPTEKLADKELASARQRVTCLQEELGFVPSLDIIKQALQAGFEEVLGIRFERMELPEKLQQVLDYRSPEFASREWIEETREPHDIRQTLRATNKAKGGLIRASLVVDTKRMALKQALITGDFFVSPSRTIFDLEAILKDIPIIEVIQKIEWFFEHNQPQMSGLQGADFVACVSSALQRMEYPSLGIPLEEANYLFTVNGSIRDILKQPSVLLLPYCAKLVGCEYRYQEGCSRCGGCSIGKAYELAEQRGLRPITIQNYEHLRTTLQECRTDGVSSYIGCCCKAFFAKRQGIFRNAGVPGVLIDIENSTCYDLDKEGEALVGRFENQTHLRLGLLERVMSYADTDTLQSEFT</sequence>
<dbReference type="AlphaFoldDB" id="A0A1J5E7D9"/>
<dbReference type="Proteomes" id="UP000183085">
    <property type="component" value="Unassembled WGS sequence"/>
</dbReference>
<dbReference type="InterPro" id="IPR004143">
    <property type="entry name" value="BPL_LPL_catalytic"/>
</dbReference>
<dbReference type="Gene3D" id="3.30.930.10">
    <property type="entry name" value="Bira Bifunctional Protein, Domain 2"/>
    <property type="match status" value="1"/>
</dbReference>
<reference evidence="2 3" key="1">
    <citation type="journal article" date="2016" name="Environ. Microbiol.">
        <title>Genomic resolution of a cold subsurface aquifer community provides metabolic insights for novel microbes adapted to high CO concentrations.</title>
        <authorList>
            <person name="Probst A.J."/>
            <person name="Castelle C.J."/>
            <person name="Singh A."/>
            <person name="Brown C.T."/>
            <person name="Anantharaman K."/>
            <person name="Sharon I."/>
            <person name="Hug L.A."/>
            <person name="Burstein D."/>
            <person name="Emerson J.B."/>
            <person name="Thomas B.C."/>
            <person name="Banfield J.F."/>
        </authorList>
    </citation>
    <scope>NUCLEOTIDE SEQUENCE [LARGE SCALE GENOMIC DNA]</scope>
    <source>
        <strain evidence="2">CG2_30_40_21</strain>
    </source>
</reference>
<dbReference type="EMBL" id="MNYI01000174">
    <property type="protein sequence ID" value="OIP38560.1"/>
    <property type="molecule type" value="Genomic_DNA"/>
</dbReference>
<dbReference type="PROSITE" id="PS51733">
    <property type="entry name" value="BPL_LPL_CATALYTIC"/>
    <property type="match status" value="1"/>
</dbReference>
<gene>
    <name evidence="2" type="ORF">AUJ95_06390</name>
</gene>
<dbReference type="InterPro" id="IPR050664">
    <property type="entry name" value="Octanoyltrans_LipM/LipL"/>
</dbReference>
<dbReference type="InterPro" id="IPR045864">
    <property type="entry name" value="aa-tRNA-synth_II/BPL/LPL"/>
</dbReference>
<proteinExistence type="predicted"/>
<dbReference type="InterPro" id="IPR002829">
    <property type="entry name" value="DUF116"/>
</dbReference>
<evidence type="ECO:0000313" key="2">
    <source>
        <dbReference type="EMBL" id="OIP38560.1"/>
    </source>
</evidence>
<dbReference type="SUPFAM" id="SSF55681">
    <property type="entry name" value="Class II aaRS and biotin synthetases"/>
    <property type="match status" value="1"/>
</dbReference>
<organism evidence="2 3">
    <name type="scientific">Candidatus Desantisbacteria bacterium CG2_30_40_21</name>
    <dbReference type="NCBI Taxonomy" id="1817895"/>
    <lineage>
        <taxon>Bacteria</taxon>
        <taxon>Candidatus Desantisiibacteriota</taxon>
    </lineage>
</organism>
<dbReference type="PANTHER" id="PTHR43679:SF2">
    <property type="entry name" value="OCTANOYL-[GCVH]:PROTEIN N-OCTANOYLTRANSFERASE"/>
    <property type="match status" value="1"/>
</dbReference>
<dbReference type="Gene3D" id="3.30.390.50">
    <property type="entry name" value="CO dehydrogenase flavoprotein, C-terminal domain"/>
    <property type="match status" value="1"/>
</dbReference>